<gene>
    <name evidence="2" type="ordered locus">LOC_Os10g08440</name>
</gene>
<reference evidence="2" key="2">
    <citation type="submission" date="2003-05" db="EMBL/GenBank/DDBJ databases">
        <authorList>
            <person name="Buell C.R."/>
            <person name="Wing R.A."/>
            <person name="McCombie W.R."/>
            <person name="Messing J."/>
            <person name="Yuan Q."/>
            <person name="Ouyang S."/>
        </authorList>
    </citation>
    <scope>NUCLEOTIDE SEQUENCE</scope>
</reference>
<protein>
    <submittedName>
        <fullName evidence="2">Uncharacterized protein</fullName>
    </submittedName>
</protein>
<name>Q33AS4_ORYSJ</name>
<dbReference type="AlphaFoldDB" id="Q33AS4"/>
<sequence>MAGWWHSVGAGRDGSRGVAGRCTEGYGVGGFDQDGRERDGGSAADGGGDQKGVWQTWTRLGRGWLRSQFPWLVWPKALARGVVTMAWTRSRRWAHGVHGGAQPEGIGRGMGMVRGVASDGSNFEAWVAPRNILEFGWWG</sequence>
<reference evidence="2" key="1">
    <citation type="journal article" date="2003" name="Science">
        <title>In-depth view of structure, activity, and evolution of rice chromosome 10.</title>
        <authorList>
            <consortium name="Rice Chromosome 10 Sequencing Consortium"/>
        </authorList>
    </citation>
    <scope>NUCLEOTIDE SEQUENCE [LARGE SCALE GENOMIC DNA]</scope>
</reference>
<dbReference type="EMBL" id="DP000086">
    <property type="protein sequence ID" value="ABB46851.1"/>
    <property type="molecule type" value="Genomic_DNA"/>
</dbReference>
<proteinExistence type="predicted"/>
<reference evidence="2" key="3">
    <citation type="submission" date="2006-07" db="EMBL/GenBank/DDBJ databases">
        <authorList>
            <person name="Buell R."/>
        </authorList>
    </citation>
    <scope>NUCLEOTIDE SEQUENCE</scope>
</reference>
<organism evidence="2">
    <name type="scientific">Oryza sativa subsp. japonica</name>
    <name type="common">Rice</name>
    <dbReference type="NCBI Taxonomy" id="39947"/>
    <lineage>
        <taxon>Eukaryota</taxon>
        <taxon>Viridiplantae</taxon>
        <taxon>Streptophyta</taxon>
        <taxon>Embryophyta</taxon>
        <taxon>Tracheophyta</taxon>
        <taxon>Spermatophyta</taxon>
        <taxon>Magnoliopsida</taxon>
        <taxon>Liliopsida</taxon>
        <taxon>Poales</taxon>
        <taxon>Poaceae</taxon>
        <taxon>BOP clade</taxon>
        <taxon>Oryzoideae</taxon>
        <taxon>Oryzeae</taxon>
        <taxon>Oryzinae</taxon>
        <taxon>Oryza</taxon>
        <taxon>Oryza sativa</taxon>
    </lineage>
</organism>
<evidence type="ECO:0000256" key="1">
    <source>
        <dbReference type="SAM" id="MobiDB-lite"/>
    </source>
</evidence>
<evidence type="ECO:0000313" key="2">
    <source>
        <dbReference type="EMBL" id="ABB46851.1"/>
    </source>
</evidence>
<accession>Q33AS4</accession>
<feature type="region of interest" description="Disordered" evidence="1">
    <location>
        <begin position="29"/>
        <end position="52"/>
    </location>
</feature>